<name>A0A371DNJ9_9APHY</name>
<sequence>MELRSRKKLKVVHLAFPGRHQDHPVHLSETSIGLQDATTSTLEGLVVTITALQPIVAQCPVQFEAMKLPPELFTEICTLLEPSDLSSLIRTCTPLRDFLLDPESKKRIWDIVFKRARAMGMREPPSHLSQPAFAHLLSAPYCHNCGKANIRKVIWPWFKRYCSACLPSMSHTYKTACKMIEDLSPSSSHPSLYRMERFNLYRAPTYNAGPSKDYDADIRVHIPQLAAYIDALKATGPIVKQSVQAVREVLRVQREDVRKRGSPLGRVVQDAALDRKRKERLKQIIECLKADGWEKELQFLGHAGLEEIAKFPMVRQSSELTPFGYTQVAYTLDKFLNETRSKRIWRERLYDLEAAIVAHYVKQFPRTPETDFRPAYIEFALMKDCRALADAPHSQIVTRDDFVKILPRLAEQHLTSLKAQFTAILLEHLQLPSDTVNDPLDLAVAMWMCELCKSQPMRFPEVLAHPCAYKPRSWRVLDYRRDDPYVNNAVNLHVNSTAYGWEHARLPFQFDFVTENLQSRLQRVCDVVQAMGYDPQRTTWQEIEASEVRFECVDCRSLPNCAPGAYVFEVAVSAFTSAATYHRDIELKGSSFA</sequence>
<keyword evidence="3" id="KW-1185">Reference proteome</keyword>
<proteinExistence type="predicted"/>
<dbReference type="OrthoDB" id="2745177at2759"/>
<accession>A0A371DNJ9</accession>
<dbReference type="PROSITE" id="PS50181">
    <property type="entry name" value="FBOX"/>
    <property type="match status" value="1"/>
</dbReference>
<evidence type="ECO:0000313" key="3">
    <source>
        <dbReference type="Proteomes" id="UP000256964"/>
    </source>
</evidence>
<evidence type="ECO:0000313" key="2">
    <source>
        <dbReference type="EMBL" id="RDX54125.1"/>
    </source>
</evidence>
<dbReference type="Proteomes" id="UP000256964">
    <property type="component" value="Unassembled WGS sequence"/>
</dbReference>
<gene>
    <name evidence="2" type="ORF">OH76DRAFT_1479173</name>
</gene>
<organism evidence="2 3">
    <name type="scientific">Lentinus brumalis</name>
    <dbReference type="NCBI Taxonomy" id="2498619"/>
    <lineage>
        <taxon>Eukaryota</taxon>
        <taxon>Fungi</taxon>
        <taxon>Dikarya</taxon>
        <taxon>Basidiomycota</taxon>
        <taxon>Agaricomycotina</taxon>
        <taxon>Agaricomycetes</taxon>
        <taxon>Polyporales</taxon>
        <taxon>Polyporaceae</taxon>
        <taxon>Lentinus</taxon>
    </lineage>
</organism>
<protein>
    <recommendedName>
        <fullName evidence="1">F-box domain-containing protein</fullName>
    </recommendedName>
</protein>
<evidence type="ECO:0000259" key="1">
    <source>
        <dbReference type="PROSITE" id="PS50181"/>
    </source>
</evidence>
<dbReference type="EMBL" id="KZ857385">
    <property type="protein sequence ID" value="RDX54125.1"/>
    <property type="molecule type" value="Genomic_DNA"/>
</dbReference>
<dbReference type="AlphaFoldDB" id="A0A371DNJ9"/>
<reference evidence="2 3" key="1">
    <citation type="journal article" date="2018" name="Biotechnol. Biofuels">
        <title>Integrative visual omics of the white-rot fungus Polyporus brumalis exposes the biotechnological potential of its oxidative enzymes for delignifying raw plant biomass.</title>
        <authorList>
            <person name="Miyauchi S."/>
            <person name="Rancon A."/>
            <person name="Drula E."/>
            <person name="Hage H."/>
            <person name="Chaduli D."/>
            <person name="Favel A."/>
            <person name="Grisel S."/>
            <person name="Henrissat B."/>
            <person name="Herpoel-Gimbert I."/>
            <person name="Ruiz-Duenas F.J."/>
            <person name="Chevret D."/>
            <person name="Hainaut M."/>
            <person name="Lin J."/>
            <person name="Wang M."/>
            <person name="Pangilinan J."/>
            <person name="Lipzen A."/>
            <person name="Lesage-Meessen L."/>
            <person name="Navarro D."/>
            <person name="Riley R."/>
            <person name="Grigoriev I.V."/>
            <person name="Zhou S."/>
            <person name="Raouche S."/>
            <person name="Rosso M.N."/>
        </authorList>
    </citation>
    <scope>NUCLEOTIDE SEQUENCE [LARGE SCALE GENOMIC DNA]</scope>
    <source>
        <strain evidence="2 3">BRFM 1820</strain>
    </source>
</reference>
<dbReference type="InterPro" id="IPR001810">
    <property type="entry name" value="F-box_dom"/>
</dbReference>
<feature type="domain" description="F-box" evidence="1">
    <location>
        <begin position="62"/>
        <end position="112"/>
    </location>
</feature>